<evidence type="ECO:0000313" key="1">
    <source>
        <dbReference type="EMBL" id="CCO45762.1"/>
    </source>
</evidence>
<dbReference type="AlphaFoldDB" id="A0AAV2VMC1"/>
<dbReference type="Proteomes" id="UP000018211">
    <property type="component" value="Unassembled WGS sequence"/>
</dbReference>
<name>A0AAV2VMC1_9VIBR</name>
<sequence length="43" mass="5032">MARQMQYQHKEFVVSVGLSTNTFCSEYMVPPNNMYLPAKHLHC</sequence>
<dbReference type="EMBL" id="CAOF01000064">
    <property type="protein sequence ID" value="CCO45762.1"/>
    <property type="molecule type" value="Genomic_DNA"/>
</dbReference>
<protein>
    <submittedName>
        <fullName evidence="1">Uncharacterized protein</fullName>
    </submittedName>
</protein>
<organism evidence="1 2">
    <name type="scientific">Vibrio nigripulchritudo SOn1</name>
    <dbReference type="NCBI Taxonomy" id="1238450"/>
    <lineage>
        <taxon>Bacteria</taxon>
        <taxon>Pseudomonadati</taxon>
        <taxon>Pseudomonadota</taxon>
        <taxon>Gammaproteobacteria</taxon>
        <taxon>Vibrionales</taxon>
        <taxon>Vibrionaceae</taxon>
        <taxon>Vibrio</taxon>
    </lineage>
</organism>
<proteinExistence type="predicted"/>
<reference evidence="1 2" key="1">
    <citation type="journal article" date="2013" name="ISME J.">
        <title>Comparative genomics of pathogenic lineages of Vibrio nigripulchritudo identifies virulence-associated traits.</title>
        <authorList>
            <person name="Goudenege D."/>
            <person name="Labreuche Y."/>
            <person name="Krin E."/>
            <person name="Ansquer D."/>
            <person name="Mangenot S."/>
            <person name="Calteau A."/>
            <person name="Medigue C."/>
            <person name="Mazel D."/>
            <person name="Polz M.F."/>
            <person name="Le Roux F."/>
        </authorList>
    </citation>
    <scope>NUCLEOTIDE SEQUENCE [LARGE SCALE GENOMIC DNA]</scope>
    <source>
        <strain evidence="1 2">SOn1</strain>
    </source>
</reference>
<accession>A0AAV2VMC1</accession>
<evidence type="ECO:0000313" key="2">
    <source>
        <dbReference type="Proteomes" id="UP000018211"/>
    </source>
</evidence>
<gene>
    <name evidence="1" type="ORF">VIBNISOn1_1560022</name>
</gene>
<comment type="caution">
    <text evidence="1">The sequence shown here is derived from an EMBL/GenBank/DDBJ whole genome shotgun (WGS) entry which is preliminary data.</text>
</comment>